<sequence>MTIINDPYALAAMLPDKPLPAVEPRLYQLLARELQALHLHPYDVKAGGRADEQGLTLNLRFGEDLGQLLSRRFSWQVIEAGDEEVVAFFREAAERMRKTLISDYFKIMKS</sequence>
<proteinExistence type="predicted"/>
<protein>
    <submittedName>
        <fullName evidence="1">Uncharacterized protein</fullName>
    </submittedName>
</protein>
<accession>A0A369BA27</accession>
<dbReference type="Proteomes" id="UP000253090">
    <property type="component" value="Unassembled WGS sequence"/>
</dbReference>
<reference evidence="1 2" key="1">
    <citation type="submission" date="2018-07" db="EMBL/GenBank/DDBJ databases">
        <title>Genomic Encyclopedia of Type Strains, Phase III (KMG-III): the genomes of soil and plant-associated and newly described type strains.</title>
        <authorList>
            <person name="Whitman W."/>
        </authorList>
    </citation>
    <scope>NUCLEOTIDE SEQUENCE [LARGE SCALE GENOMIC DNA]</scope>
    <source>
        <strain evidence="1 2">CECT 8333</strain>
    </source>
</reference>
<dbReference type="EMBL" id="QPJW01000009">
    <property type="protein sequence ID" value="RCX17377.1"/>
    <property type="molecule type" value="Genomic_DNA"/>
</dbReference>
<gene>
    <name evidence="1" type="ORF">DFP94_109101</name>
</gene>
<evidence type="ECO:0000313" key="2">
    <source>
        <dbReference type="Proteomes" id="UP000253090"/>
    </source>
</evidence>
<evidence type="ECO:0000313" key="1">
    <source>
        <dbReference type="EMBL" id="RCX17377.1"/>
    </source>
</evidence>
<dbReference type="AlphaFoldDB" id="A0A369BA27"/>
<keyword evidence="2" id="KW-1185">Reference proteome</keyword>
<name>A0A369BA27_9BACL</name>
<comment type="caution">
    <text evidence="1">The sequence shown here is derived from an EMBL/GenBank/DDBJ whole genome shotgun (WGS) entry which is preliminary data.</text>
</comment>
<dbReference type="RefSeq" id="WP_245954970.1">
    <property type="nucleotide sequence ID" value="NZ_QPJW01000009.1"/>
</dbReference>
<organism evidence="1 2">
    <name type="scientific">Fontibacillus phaseoli</name>
    <dbReference type="NCBI Taxonomy" id="1416533"/>
    <lineage>
        <taxon>Bacteria</taxon>
        <taxon>Bacillati</taxon>
        <taxon>Bacillota</taxon>
        <taxon>Bacilli</taxon>
        <taxon>Bacillales</taxon>
        <taxon>Paenibacillaceae</taxon>
        <taxon>Fontibacillus</taxon>
    </lineage>
</organism>